<protein>
    <recommendedName>
        <fullName evidence="1">DUF5648 domain-containing protein</fullName>
    </recommendedName>
</protein>
<sequence>MADNILRYKLDTAILEFTRRRRPHHTPYTLYTPRDQVLIFFKSRILFNPPVYPQQARGGAPQACGYRRNVVPLLRAYSAGGTDHFYTTDAAEMLNAVTELGYADEETTGFIFPTQELHTVPLYRLYNTAIVDHFYTTNAAERDNAAQNLGYTNEGICPS</sequence>
<dbReference type="OrthoDB" id="9971254at2759"/>
<organism evidence="2 3">
    <name type="scientific">Laccaria amethystina LaAM-08-1</name>
    <dbReference type="NCBI Taxonomy" id="1095629"/>
    <lineage>
        <taxon>Eukaryota</taxon>
        <taxon>Fungi</taxon>
        <taxon>Dikarya</taxon>
        <taxon>Basidiomycota</taxon>
        <taxon>Agaricomycotina</taxon>
        <taxon>Agaricomycetes</taxon>
        <taxon>Agaricomycetidae</taxon>
        <taxon>Agaricales</taxon>
        <taxon>Agaricineae</taxon>
        <taxon>Hydnangiaceae</taxon>
        <taxon>Laccaria</taxon>
    </lineage>
</organism>
<reference evidence="2 3" key="1">
    <citation type="submission" date="2014-04" db="EMBL/GenBank/DDBJ databases">
        <authorList>
            <consortium name="DOE Joint Genome Institute"/>
            <person name="Kuo A."/>
            <person name="Kohler A."/>
            <person name="Nagy L.G."/>
            <person name="Floudas D."/>
            <person name="Copeland A."/>
            <person name="Barry K.W."/>
            <person name="Cichocki N."/>
            <person name="Veneault-Fourrey C."/>
            <person name="LaButti K."/>
            <person name="Lindquist E.A."/>
            <person name="Lipzen A."/>
            <person name="Lundell T."/>
            <person name="Morin E."/>
            <person name="Murat C."/>
            <person name="Sun H."/>
            <person name="Tunlid A."/>
            <person name="Henrissat B."/>
            <person name="Grigoriev I.V."/>
            <person name="Hibbett D.S."/>
            <person name="Martin F."/>
            <person name="Nordberg H.P."/>
            <person name="Cantor M.N."/>
            <person name="Hua S.X."/>
        </authorList>
    </citation>
    <scope>NUCLEOTIDE SEQUENCE [LARGE SCALE GENOMIC DNA]</scope>
    <source>
        <strain evidence="2 3">LaAM-08-1</strain>
    </source>
</reference>
<dbReference type="InterPro" id="IPR043708">
    <property type="entry name" value="DUF5648"/>
</dbReference>
<evidence type="ECO:0000313" key="2">
    <source>
        <dbReference type="EMBL" id="KIJ96982.1"/>
    </source>
</evidence>
<proteinExistence type="predicted"/>
<name>A0A0C9XLH7_9AGAR</name>
<evidence type="ECO:0000259" key="1">
    <source>
        <dbReference type="Pfam" id="PF18885"/>
    </source>
</evidence>
<reference evidence="3" key="2">
    <citation type="submission" date="2015-01" db="EMBL/GenBank/DDBJ databases">
        <title>Evolutionary Origins and Diversification of the Mycorrhizal Mutualists.</title>
        <authorList>
            <consortium name="DOE Joint Genome Institute"/>
            <consortium name="Mycorrhizal Genomics Consortium"/>
            <person name="Kohler A."/>
            <person name="Kuo A."/>
            <person name="Nagy L.G."/>
            <person name="Floudas D."/>
            <person name="Copeland A."/>
            <person name="Barry K.W."/>
            <person name="Cichocki N."/>
            <person name="Veneault-Fourrey C."/>
            <person name="LaButti K."/>
            <person name="Lindquist E.A."/>
            <person name="Lipzen A."/>
            <person name="Lundell T."/>
            <person name="Morin E."/>
            <person name="Murat C."/>
            <person name="Riley R."/>
            <person name="Ohm R."/>
            <person name="Sun H."/>
            <person name="Tunlid A."/>
            <person name="Henrissat B."/>
            <person name="Grigoriev I.V."/>
            <person name="Hibbett D.S."/>
            <person name="Martin F."/>
        </authorList>
    </citation>
    <scope>NUCLEOTIDE SEQUENCE [LARGE SCALE GENOMIC DNA]</scope>
    <source>
        <strain evidence="3">LaAM-08-1</strain>
    </source>
</reference>
<dbReference type="Pfam" id="PF18885">
    <property type="entry name" value="DUF5648"/>
    <property type="match status" value="1"/>
</dbReference>
<gene>
    <name evidence="2" type="ORF">K443DRAFT_10234</name>
</gene>
<dbReference type="AlphaFoldDB" id="A0A0C9XLH7"/>
<evidence type="ECO:0000313" key="3">
    <source>
        <dbReference type="Proteomes" id="UP000054477"/>
    </source>
</evidence>
<feature type="domain" description="DUF5648" evidence="1">
    <location>
        <begin position="67"/>
        <end position="156"/>
    </location>
</feature>
<dbReference type="Proteomes" id="UP000054477">
    <property type="component" value="Unassembled WGS sequence"/>
</dbReference>
<dbReference type="HOGENOM" id="CLU_1661041_0_0_1"/>
<accession>A0A0C9XLH7</accession>
<dbReference type="EMBL" id="KN838705">
    <property type="protein sequence ID" value="KIJ96982.1"/>
    <property type="molecule type" value="Genomic_DNA"/>
</dbReference>
<keyword evidence="3" id="KW-1185">Reference proteome</keyword>